<reference evidence="2" key="1">
    <citation type="submission" date="2021-02" db="EMBL/GenBank/DDBJ databases">
        <authorList>
            <person name="Nowell W R."/>
        </authorList>
    </citation>
    <scope>NUCLEOTIDE SEQUENCE</scope>
</reference>
<dbReference type="EMBL" id="CAJOBI010042468">
    <property type="protein sequence ID" value="CAF4330833.1"/>
    <property type="molecule type" value="Genomic_DNA"/>
</dbReference>
<dbReference type="EMBL" id="CAJOBH010021857">
    <property type="protein sequence ID" value="CAF4226291.1"/>
    <property type="molecule type" value="Genomic_DNA"/>
</dbReference>
<dbReference type="Proteomes" id="UP000681720">
    <property type="component" value="Unassembled WGS sequence"/>
</dbReference>
<evidence type="ECO:0000313" key="4">
    <source>
        <dbReference type="EMBL" id="CAF4351268.1"/>
    </source>
</evidence>
<dbReference type="EMBL" id="CAJOBJ010046221">
    <property type="protein sequence ID" value="CAF4351268.1"/>
    <property type="molecule type" value="Genomic_DNA"/>
</dbReference>
<evidence type="ECO:0000313" key="3">
    <source>
        <dbReference type="EMBL" id="CAF4331733.1"/>
    </source>
</evidence>
<evidence type="ECO:0000313" key="6">
    <source>
        <dbReference type="Proteomes" id="UP000676336"/>
    </source>
</evidence>
<dbReference type="EMBL" id="CAJOBJ010046228">
    <property type="protein sequence ID" value="CAF4351325.1"/>
    <property type="molecule type" value="Genomic_DNA"/>
</dbReference>
<protein>
    <submittedName>
        <fullName evidence="2">Uncharacterized protein</fullName>
    </submittedName>
</protein>
<comment type="caution">
    <text evidence="2">The sequence shown here is derived from an EMBL/GenBank/DDBJ whole genome shotgun (WGS) entry which is preliminary data.</text>
</comment>
<organism evidence="2 6">
    <name type="scientific">Rotaria magnacalcarata</name>
    <dbReference type="NCBI Taxonomy" id="392030"/>
    <lineage>
        <taxon>Eukaryota</taxon>
        <taxon>Metazoa</taxon>
        <taxon>Spiralia</taxon>
        <taxon>Gnathifera</taxon>
        <taxon>Rotifera</taxon>
        <taxon>Eurotatoria</taxon>
        <taxon>Bdelloidea</taxon>
        <taxon>Philodinida</taxon>
        <taxon>Philodinidae</taxon>
        <taxon>Rotaria</taxon>
    </lineage>
</organism>
<dbReference type="AlphaFoldDB" id="A0A8S2UQV8"/>
<accession>A0A8S2UQV8</accession>
<sequence>MIKAGQNASLTNNFLAAITFMDDISNNASLPKHVRFKIRMTHDLVDNTFHTADRYFTYAPRTSVPLSTKYHSYTFI</sequence>
<evidence type="ECO:0000313" key="5">
    <source>
        <dbReference type="EMBL" id="CAF4351325.1"/>
    </source>
</evidence>
<dbReference type="Proteomes" id="UP000676336">
    <property type="component" value="Unassembled WGS sequence"/>
</dbReference>
<evidence type="ECO:0000313" key="1">
    <source>
        <dbReference type="EMBL" id="CAF4226291.1"/>
    </source>
</evidence>
<evidence type="ECO:0000313" key="2">
    <source>
        <dbReference type="EMBL" id="CAF4330833.1"/>
    </source>
</evidence>
<name>A0A8S2UQV8_9BILA</name>
<feature type="non-terminal residue" evidence="2">
    <location>
        <position position="76"/>
    </location>
</feature>
<dbReference type="Proteomes" id="UP000681967">
    <property type="component" value="Unassembled WGS sequence"/>
</dbReference>
<gene>
    <name evidence="1" type="ORF">BYL167_LOCUS24593</name>
    <name evidence="4" type="ORF">GIL414_LOCUS27991</name>
    <name evidence="5" type="ORF">GIL414_LOCUS27994</name>
    <name evidence="2" type="ORF">SMN809_LOCUS27365</name>
    <name evidence="3" type="ORF">SMN809_LOCUS27406</name>
</gene>
<proteinExistence type="predicted"/>
<dbReference type="EMBL" id="CAJOBI010042653">
    <property type="protein sequence ID" value="CAF4331733.1"/>
    <property type="molecule type" value="Genomic_DNA"/>
</dbReference>